<accession>A0A2C8EKX2</accession>
<evidence type="ECO:0000313" key="2">
    <source>
        <dbReference type="Proteomes" id="UP000321659"/>
    </source>
</evidence>
<dbReference type="GeneID" id="83548187"/>
<name>A0A2C8EKX2_9LACO</name>
<dbReference type="AlphaFoldDB" id="A0A2C8EKX2"/>
<sequence length="64" mass="6863">MSKLLRKLTDEEIEKADASAGSSCSWYKAMLPGYVAACTVALSRGGSCGCAEMKRARSYIAKHC</sequence>
<proteinExistence type="predicted"/>
<dbReference type="EMBL" id="SRRQ01000003">
    <property type="protein sequence ID" value="TWW11504.1"/>
    <property type="molecule type" value="Genomic_DNA"/>
</dbReference>
<dbReference type="Proteomes" id="UP000321659">
    <property type="component" value="Unassembled WGS sequence"/>
</dbReference>
<organism evidence="1 2">
    <name type="scientific">Dellaglioa algida</name>
    <dbReference type="NCBI Taxonomy" id="105612"/>
    <lineage>
        <taxon>Bacteria</taxon>
        <taxon>Bacillati</taxon>
        <taxon>Bacillota</taxon>
        <taxon>Bacilli</taxon>
        <taxon>Lactobacillales</taxon>
        <taxon>Lactobacillaceae</taxon>
        <taxon>Dellaglioa</taxon>
    </lineage>
</organism>
<evidence type="ECO:0000313" key="1">
    <source>
        <dbReference type="EMBL" id="TWW11504.1"/>
    </source>
</evidence>
<dbReference type="RefSeq" id="WP_112249800.1">
    <property type="nucleotide sequence ID" value="NZ_CBCRTS010000016.1"/>
</dbReference>
<protein>
    <submittedName>
        <fullName evidence="1">Uncharacterized protein</fullName>
    </submittedName>
</protein>
<comment type="caution">
    <text evidence="1">The sequence shown here is derived from an EMBL/GenBank/DDBJ whole genome shotgun (WGS) entry which is preliminary data.</text>
</comment>
<gene>
    <name evidence="1" type="ORF">LABALGLTS371_06770</name>
</gene>
<reference evidence="1 2" key="1">
    <citation type="submission" date="2019-04" db="EMBL/GenBank/DDBJ databases">
        <title>In vitro growth and metabolic characteristics of meat-borne Lactobacillus algidus strains.</title>
        <authorList>
            <person name="Sade E."/>
            <person name="Per J."/>
            <person name="Tytti H."/>
            <person name="Johanna B.K."/>
        </authorList>
    </citation>
    <scope>NUCLEOTIDE SEQUENCE [LARGE SCALE GENOMIC DNA]</scope>
    <source>
        <strain evidence="1 2">LTS37-1</strain>
    </source>
</reference>